<dbReference type="SUPFAM" id="SSF47240">
    <property type="entry name" value="Ferritin-like"/>
    <property type="match status" value="1"/>
</dbReference>
<keyword evidence="5" id="KW-1185">Reference proteome</keyword>
<dbReference type="InterPro" id="IPR023188">
    <property type="entry name" value="DPS_DNA-bd_CS"/>
</dbReference>
<dbReference type="PROSITE" id="PS00818">
    <property type="entry name" value="DPS_1"/>
    <property type="match status" value="1"/>
</dbReference>
<evidence type="ECO:0000313" key="5">
    <source>
        <dbReference type="Proteomes" id="UP001610100"/>
    </source>
</evidence>
<organism evidence="4 5">
    <name type="scientific">Gaetbulibacter aestuarii</name>
    <dbReference type="NCBI Taxonomy" id="1502358"/>
    <lineage>
        <taxon>Bacteria</taxon>
        <taxon>Pseudomonadati</taxon>
        <taxon>Bacteroidota</taxon>
        <taxon>Flavobacteriia</taxon>
        <taxon>Flavobacteriales</taxon>
        <taxon>Flavobacteriaceae</taxon>
        <taxon>Gaetbulibacter</taxon>
    </lineage>
</organism>
<dbReference type="PANTHER" id="PTHR42932">
    <property type="entry name" value="GENERAL STRESS PROTEIN 20U"/>
    <property type="match status" value="1"/>
</dbReference>
<dbReference type="InterPro" id="IPR012347">
    <property type="entry name" value="Ferritin-like"/>
</dbReference>
<evidence type="ECO:0000313" key="4">
    <source>
        <dbReference type="EMBL" id="MFH6772739.1"/>
    </source>
</evidence>
<dbReference type="InterPro" id="IPR002177">
    <property type="entry name" value="DPS_DNA-bd"/>
</dbReference>
<dbReference type="CDD" id="cd01043">
    <property type="entry name" value="DPS"/>
    <property type="match status" value="1"/>
</dbReference>
<dbReference type="PRINTS" id="PR01346">
    <property type="entry name" value="HELNAPAPROT"/>
</dbReference>
<reference evidence="4 5" key="1">
    <citation type="submission" date="2024-02" db="EMBL/GenBank/DDBJ databases">
        <title>A Gaetbulibacter species isolated from tidal flats and genomic insights of their niches.</title>
        <authorList>
            <person name="Ye Y."/>
        </authorList>
    </citation>
    <scope>NUCLEOTIDE SEQUENCE [LARGE SCALE GENOMIC DNA]</scope>
    <source>
        <strain evidence="4 5">KYW382</strain>
    </source>
</reference>
<sequence>MNYLKMKNEDVLNVVVELNKLLADYHIYYQKLRSNHWNVLGKNFFELHPKFEEMYNDAKLKIDEIAERILTLRYHPQSLMSNYLETASIKEVEPLMSDTDMVTETLNDHKLLLEQMYIVIKKAEEINDEGTIDMMGAYIRELEKTSWMLSAWNKKPNETLQSEVAETVKATS</sequence>
<comment type="similarity">
    <text evidence="1 2">Belongs to the Dps family.</text>
</comment>
<evidence type="ECO:0000259" key="3">
    <source>
        <dbReference type="Pfam" id="PF00210"/>
    </source>
</evidence>
<gene>
    <name evidence="4" type="ORF">V8G58_12420</name>
</gene>
<accession>A0ABW7N1K7</accession>
<protein>
    <submittedName>
        <fullName evidence="4">DNA starvation/stationary phase protection protein</fullName>
    </submittedName>
</protein>
<dbReference type="Gene3D" id="1.20.1260.10">
    <property type="match status" value="1"/>
</dbReference>
<dbReference type="InterPro" id="IPR008331">
    <property type="entry name" value="Ferritin_DPS_dom"/>
</dbReference>
<proteinExistence type="inferred from homology"/>
<name>A0ABW7N1K7_9FLAO</name>
<dbReference type="Proteomes" id="UP001610100">
    <property type="component" value="Unassembled WGS sequence"/>
</dbReference>
<dbReference type="Pfam" id="PF00210">
    <property type="entry name" value="Ferritin"/>
    <property type="match status" value="1"/>
</dbReference>
<feature type="domain" description="Ferritin/DPS" evidence="3">
    <location>
        <begin position="17"/>
        <end position="154"/>
    </location>
</feature>
<comment type="caution">
    <text evidence="4">The sequence shown here is derived from an EMBL/GenBank/DDBJ whole genome shotgun (WGS) entry which is preliminary data.</text>
</comment>
<evidence type="ECO:0000256" key="2">
    <source>
        <dbReference type="RuleBase" id="RU003875"/>
    </source>
</evidence>
<dbReference type="PIRSF" id="PIRSF005900">
    <property type="entry name" value="Dps"/>
    <property type="match status" value="1"/>
</dbReference>
<dbReference type="InterPro" id="IPR009078">
    <property type="entry name" value="Ferritin-like_SF"/>
</dbReference>
<evidence type="ECO:0000256" key="1">
    <source>
        <dbReference type="ARBA" id="ARBA00009497"/>
    </source>
</evidence>
<dbReference type="RefSeq" id="WP_344741814.1">
    <property type="nucleotide sequence ID" value="NZ_BAABAY010000006.1"/>
</dbReference>
<dbReference type="PANTHER" id="PTHR42932:SF1">
    <property type="entry name" value="GENERAL STRESS PROTEIN 20U"/>
    <property type="match status" value="1"/>
</dbReference>
<dbReference type="EMBL" id="JBAWKB010000004">
    <property type="protein sequence ID" value="MFH6772739.1"/>
    <property type="molecule type" value="Genomic_DNA"/>
</dbReference>